<keyword evidence="2" id="KW-1133">Transmembrane helix</keyword>
<proteinExistence type="predicted"/>
<name>A0ABN1VRY8_9ACTN</name>
<dbReference type="Proteomes" id="UP001500037">
    <property type="component" value="Unassembled WGS sequence"/>
</dbReference>
<protein>
    <recommendedName>
        <fullName evidence="5">DUF1360 domain-containing protein</fullName>
    </recommendedName>
</protein>
<feature type="transmembrane region" description="Helical" evidence="2">
    <location>
        <begin position="100"/>
        <end position="117"/>
    </location>
</feature>
<keyword evidence="2" id="KW-0472">Membrane</keyword>
<evidence type="ECO:0000256" key="1">
    <source>
        <dbReference type="SAM" id="MobiDB-lite"/>
    </source>
</evidence>
<organism evidence="3 4">
    <name type="scientific">Kitasatospora nipponensis</name>
    <dbReference type="NCBI Taxonomy" id="258049"/>
    <lineage>
        <taxon>Bacteria</taxon>
        <taxon>Bacillati</taxon>
        <taxon>Actinomycetota</taxon>
        <taxon>Actinomycetes</taxon>
        <taxon>Kitasatosporales</taxon>
        <taxon>Streptomycetaceae</taxon>
        <taxon>Kitasatospora</taxon>
    </lineage>
</organism>
<feature type="region of interest" description="Disordered" evidence="1">
    <location>
        <begin position="33"/>
        <end position="53"/>
    </location>
</feature>
<accession>A0ABN1VRY8</accession>
<evidence type="ECO:0000313" key="4">
    <source>
        <dbReference type="Proteomes" id="UP001500037"/>
    </source>
</evidence>
<evidence type="ECO:0008006" key="5">
    <source>
        <dbReference type="Google" id="ProtNLM"/>
    </source>
</evidence>
<keyword evidence="4" id="KW-1185">Reference proteome</keyword>
<reference evidence="3 4" key="1">
    <citation type="journal article" date="2019" name="Int. J. Syst. Evol. Microbiol.">
        <title>The Global Catalogue of Microorganisms (GCM) 10K type strain sequencing project: providing services to taxonomists for standard genome sequencing and annotation.</title>
        <authorList>
            <consortium name="The Broad Institute Genomics Platform"/>
            <consortium name="The Broad Institute Genome Sequencing Center for Infectious Disease"/>
            <person name="Wu L."/>
            <person name="Ma J."/>
        </authorList>
    </citation>
    <scope>NUCLEOTIDE SEQUENCE [LARGE SCALE GENOMIC DNA]</scope>
    <source>
        <strain evidence="3 4">JCM 13004</strain>
    </source>
</reference>
<dbReference type="RefSeq" id="WP_344439448.1">
    <property type="nucleotide sequence ID" value="NZ_BAAALF010000009.1"/>
</dbReference>
<dbReference type="EMBL" id="BAAALF010000009">
    <property type="protein sequence ID" value="GAA1221151.1"/>
    <property type="molecule type" value="Genomic_DNA"/>
</dbReference>
<keyword evidence="2" id="KW-0812">Transmembrane</keyword>
<evidence type="ECO:0000256" key="2">
    <source>
        <dbReference type="SAM" id="Phobius"/>
    </source>
</evidence>
<comment type="caution">
    <text evidence="3">The sequence shown here is derived from an EMBL/GenBank/DDBJ whole genome shotgun (WGS) entry which is preliminary data.</text>
</comment>
<sequence length="198" mass="20880">MSAAQPSCPHCGGGNVSTARQVHERTVPVPATFSPALLAPPTAPPPPGDGPAVRGEWRTGAKVCFWIGLGLGVLAVFNTLANSGANAEGFPASYQRGYELGRFVLPVILLLVAAGIGRDKSTAAPAAVVAQHHHRLSRDIYTRRLQVWEFARVCLDCPGAFFEAGVLRADVPASPLIELRQFPLMVATMADRVHAPAG</sequence>
<feature type="transmembrane region" description="Helical" evidence="2">
    <location>
        <begin position="63"/>
        <end position="80"/>
    </location>
</feature>
<evidence type="ECO:0000313" key="3">
    <source>
        <dbReference type="EMBL" id="GAA1221151.1"/>
    </source>
</evidence>
<gene>
    <name evidence="3" type="ORF">GCM10009665_09130</name>
</gene>